<dbReference type="PANTHER" id="PTHR15583:SF5">
    <property type="entry name" value="INTERLEUKIN-17 RECEPTOR E"/>
    <property type="match status" value="1"/>
</dbReference>
<proteinExistence type="predicted"/>
<dbReference type="Pfam" id="PF15037">
    <property type="entry name" value="IL17_R_N"/>
    <property type="match status" value="1"/>
</dbReference>
<feature type="region of interest" description="Disordered" evidence="2">
    <location>
        <begin position="163"/>
        <end position="208"/>
    </location>
</feature>
<name>A0A8C5NK53_JUNHY</name>
<evidence type="ECO:0000313" key="4">
    <source>
        <dbReference type="Ensembl" id="ENSJHYP00000004567.1"/>
    </source>
</evidence>
<keyword evidence="1" id="KW-0732">Signal</keyword>
<reference evidence="4" key="2">
    <citation type="submission" date="2025-09" db="UniProtKB">
        <authorList>
            <consortium name="Ensembl"/>
        </authorList>
    </citation>
    <scope>IDENTIFICATION</scope>
</reference>
<evidence type="ECO:0000259" key="3">
    <source>
        <dbReference type="Pfam" id="PF15037"/>
    </source>
</evidence>
<sequence length="576" mass="61921">APGKGGGGGRWGRAAPRSPRLFACRSAGPPVSSGGAGLSARGCSCPAIPARGAAGLWGFPCPRLLGPGGWEGEGGALQVSGVPGSPLPRTPDPRNFLAPGALRFQRLRISLFPSTPDPQRFPLPRTRITEARGLSGLSIPGAPPFRLHLPGTPRGSLPFQALPAPGAPAARGTPGARPPPVCSPPAADRTLSRPRCRRAPRPGPPLEPPALSLSRARLCLPAQPCQPCLRVRLALPASELGGVRGLHLTFLELGSNRAGWLQVWQRRRVSGSSSWQVQFDCFPAESGRQVLVSLRTIPDRGLALSCSHTVTAEPPGPVFTHAWLPELRSIEVRVPAGPPLMVRLCHQLALECEELPRPFHQQVLVPGGHQISLPYEFLVPCLCIEASYSHHDSPRSKHCPFRDRPDAYGSELWSSVHFHDFSTSSKDQMAMLLSASCPLHPRATLCWREAADEAAPCHDIPNSTASEDEQMYVLDKVDVHPQLCFRFSYRNSSHVECPHQSETAWNVSVSVWGLQLHLHLTSRIPAAFSAALCQRQGGQCEPEAPLYTVTQPEGSAPGELALLLPVQVLGSCVLVR</sequence>
<keyword evidence="5" id="KW-1185">Reference proteome</keyword>
<dbReference type="Ensembl" id="ENSJHYT00000005627.1">
    <property type="protein sequence ID" value="ENSJHYP00000004567.1"/>
    <property type="gene ID" value="ENSJHYG00000003727.1"/>
</dbReference>
<dbReference type="Proteomes" id="UP000694408">
    <property type="component" value="Unplaced"/>
</dbReference>
<evidence type="ECO:0000313" key="5">
    <source>
        <dbReference type="Proteomes" id="UP000694408"/>
    </source>
</evidence>
<feature type="domain" description="Interleukin-17 receptor C/E N-terminal" evidence="3">
    <location>
        <begin position="356"/>
        <end position="575"/>
    </location>
</feature>
<dbReference type="InterPro" id="IPR027841">
    <property type="entry name" value="IL-17_rcpt_C/E_N"/>
</dbReference>
<evidence type="ECO:0000256" key="1">
    <source>
        <dbReference type="ARBA" id="ARBA00022729"/>
    </source>
</evidence>
<protein>
    <recommendedName>
        <fullName evidence="3">Interleukin-17 receptor C/E N-terminal domain-containing protein</fullName>
    </recommendedName>
</protein>
<dbReference type="AlphaFoldDB" id="A0A8C5NK53"/>
<organism evidence="4 5">
    <name type="scientific">Junco hyemalis</name>
    <name type="common">Dark-eyed junco</name>
    <dbReference type="NCBI Taxonomy" id="40217"/>
    <lineage>
        <taxon>Eukaryota</taxon>
        <taxon>Metazoa</taxon>
        <taxon>Chordata</taxon>
        <taxon>Craniata</taxon>
        <taxon>Vertebrata</taxon>
        <taxon>Euteleostomi</taxon>
        <taxon>Archelosauria</taxon>
        <taxon>Archosauria</taxon>
        <taxon>Dinosauria</taxon>
        <taxon>Saurischia</taxon>
        <taxon>Theropoda</taxon>
        <taxon>Coelurosauria</taxon>
        <taxon>Aves</taxon>
        <taxon>Neognathae</taxon>
        <taxon>Neoaves</taxon>
        <taxon>Telluraves</taxon>
        <taxon>Australaves</taxon>
        <taxon>Passeriformes</taxon>
        <taxon>Passerellidae</taxon>
        <taxon>Junco</taxon>
    </lineage>
</organism>
<dbReference type="GO" id="GO:0030368">
    <property type="term" value="F:interleukin-17 receptor activity"/>
    <property type="evidence" value="ECO:0007669"/>
    <property type="project" value="InterPro"/>
</dbReference>
<feature type="compositionally biased region" description="Low complexity" evidence="2">
    <location>
        <begin position="163"/>
        <end position="175"/>
    </location>
</feature>
<evidence type="ECO:0000256" key="2">
    <source>
        <dbReference type="SAM" id="MobiDB-lite"/>
    </source>
</evidence>
<accession>A0A8C5NK53</accession>
<dbReference type="InterPro" id="IPR039465">
    <property type="entry name" value="IL-17_rcpt-like"/>
</dbReference>
<reference evidence="4" key="1">
    <citation type="submission" date="2025-08" db="UniProtKB">
        <authorList>
            <consortium name="Ensembl"/>
        </authorList>
    </citation>
    <scope>IDENTIFICATION</scope>
</reference>
<dbReference type="PANTHER" id="PTHR15583">
    <property type="entry name" value="INTERLEUKIN-17 RECEPTOR"/>
    <property type="match status" value="1"/>
</dbReference>